<sequence>MVHEESMLTDQDVWILEYYCQHELWQSSICRLDSFYILVIQKMNLRVCASILVNLE</sequence>
<organism evidence="1">
    <name type="scientific">marine metagenome</name>
    <dbReference type="NCBI Taxonomy" id="408172"/>
    <lineage>
        <taxon>unclassified sequences</taxon>
        <taxon>metagenomes</taxon>
        <taxon>ecological metagenomes</taxon>
    </lineage>
</organism>
<proteinExistence type="predicted"/>
<name>A0A382FLN9_9ZZZZ</name>
<evidence type="ECO:0000313" key="1">
    <source>
        <dbReference type="EMBL" id="SVB63133.1"/>
    </source>
</evidence>
<accession>A0A382FLN9</accession>
<dbReference type="EMBL" id="UINC01050317">
    <property type="protein sequence ID" value="SVB63133.1"/>
    <property type="molecule type" value="Genomic_DNA"/>
</dbReference>
<reference evidence="1" key="1">
    <citation type="submission" date="2018-05" db="EMBL/GenBank/DDBJ databases">
        <authorList>
            <person name="Lanie J.A."/>
            <person name="Ng W.-L."/>
            <person name="Kazmierczak K.M."/>
            <person name="Andrzejewski T.M."/>
            <person name="Davidsen T.M."/>
            <person name="Wayne K.J."/>
            <person name="Tettelin H."/>
            <person name="Glass J.I."/>
            <person name="Rusch D."/>
            <person name="Podicherti R."/>
            <person name="Tsui H.-C.T."/>
            <person name="Winkler M.E."/>
        </authorList>
    </citation>
    <scope>NUCLEOTIDE SEQUENCE</scope>
</reference>
<protein>
    <submittedName>
        <fullName evidence="1">Uncharacterized protein</fullName>
    </submittedName>
</protein>
<gene>
    <name evidence="1" type="ORF">METZ01_LOCUS215987</name>
</gene>
<dbReference type="AlphaFoldDB" id="A0A382FLN9"/>